<dbReference type="InterPro" id="IPR003442">
    <property type="entry name" value="T6A_TsaE"/>
</dbReference>
<evidence type="ECO:0000256" key="8">
    <source>
        <dbReference type="ARBA" id="ARBA00022840"/>
    </source>
</evidence>
<dbReference type="SUPFAM" id="SSF52540">
    <property type="entry name" value="P-loop containing nucleoside triphosphate hydrolases"/>
    <property type="match status" value="1"/>
</dbReference>
<keyword evidence="7" id="KW-0547">Nucleotide-binding</keyword>
<evidence type="ECO:0000313" key="12">
    <source>
        <dbReference type="Proteomes" id="UP000193778"/>
    </source>
</evidence>
<dbReference type="Proteomes" id="UP000193778">
    <property type="component" value="Unassembled WGS sequence"/>
</dbReference>
<keyword evidence="9" id="KW-0460">Magnesium</keyword>
<evidence type="ECO:0000256" key="3">
    <source>
        <dbReference type="ARBA" id="ARBA00019010"/>
    </source>
</evidence>
<dbReference type="PANTHER" id="PTHR33540:SF2">
    <property type="entry name" value="TRNA THREONYLCARBAMOYLADENOSINE BIOSYNTHESIS PROTEIN TSAE"/>
    <property type="match status" value="1"/>
</dbReference>
<reference evidence="12" key="1">
    <citation type="submission" date="2017-03" db="EMBL/GenBank/DDBJ databases">
        <authorList>
            <person name="Rodrigo-Torres L."/>
            <person name="Arahal R.D."/>
            <person name="Lucena T."/>
        </authorList>
    </citation>
    <scope>NUCLEOTIDE SEQUENCE [LARGE SCALE GENOMIC DNA]</scope>
    <source>
        <strain evidence="12">CECT 8411</strain>
    </source>
</reference>
<dbReference type="GO" id="GO:0005524">
    <property type="term" value="F:ATP binding"/>
    <property type="evidence" value="ECO:0007669"/>
    <property type="project" value="UniProtKB-KW"/>
</dbReference>
<dbReference type="RefSeq" id="WP_085822453.1">
    <property type="nucleotide sequence ID" value="NZ_FWFP01000005.1"/>
</dbReference>
<dbReference type="PANTHER" id="PTHR33540">
    <property type="entry name" value="TRNA THREONYLCARBAMOYLADENOSINE BIOSYNTHESIS PROTEIN TSAE"/>
    <property type="match status" value="1"/>
</dbReference>
<evidence type="ECO:0000256" key="6">
    <source>
        <dbReference type="ARBA" id="ARBA00022723"/>
    </source>
</evidence>
<evidence type="ECO:0000313" key="11">
    <source>
        <dbReference type="EMBL" id="SLN42769.1"/>
    </source>
</evidence>
<evidence type="ECO:0000256" key="2">
    <source>
        <dbReference type="ARBA" id="ARBA00007599"/>
    </source>
</evidence>
<dbReference type="EMBL" id="FWFP01000005">
    <property type="protein sequence ID" value="SLN42769.1"/>
    <property type="molecule type" value="Genomic_DNA"/>
</dbReference>
<evidence type="ECO:0000256" key="4">
    <source>
        <dbReference type="ARBA" id="ARBA00022490"/>
    </source>
</evidence>
<dbReference type="GO" id="GO:0002949">
    <property type="term" value="P:tRNA threonylcarbamoyladenosine modification"/>
    <property type="evidence" value="ECO:0007669"/>
    <property type="project" value="InterPro"/>
</dbReference>
<keyword evidence="8" id="KW-0067">ATP-binding</keyword>
<evidence type="ECO:0000256" key="10">
    <source>
        <dbReference type="ARBA" id="ARBA00032441"/>
    </source>
</evidence>
<dbReference type="GO" id="GO:0005737">
    <property type="term" value="C:cytoplasm"/>
    <property type="evidence" value="ECO:0007669"/>
    <property type="project" value="UniProtKB-SubCell"/>
</dbReference>
<evidence type="ECO:0000256" key="5">
    <source>
        <dbReference type="ARBA" id="ARBA00022694"/>
    </source>
</evidence>
<name>A0A1X6Z7M6_9RHOB</name>
<evidence type="ECO:0000256" key="1">
    <source>
        <dbReference type="ARBA" id="ARBA00004496"/>
    </source>
</evidence>
<dbReference type="Pfam" id="PF02367">
    <property type="entry name" value="TsaE"/>
    <property type="match status" value="1"/>
</dbReference>
<evidence type="ECO:0000256" key="9">
    <source>
        <dbReference type="ARBA" id="ARBA00022842"/>
    </source>
</evidence>
<evidence type="ECO:0000256" key="7">
    <source>
        <dbReference type="ARBA" id="ARBA00022741"/>
    </source>
</evidence>
<comment type="similarity">
    <text evidence="2">Belongs to the TsaE family.</text>
</comment>
<organism evidence="11 12">
    <name type="scientific">Ruegeria meonggei</name>
    <dbReference type="NCBI Taxonomy" id="1446476"/>
    <lineage>
        <taxon>Bacteria</taxon>
        <taxon>Pseudomonadati</taxon>
        <taxon>Pseudomonadota</taxon>
        <taxon>Alphaproteobacteria</taxon>
        <taxon>Rhodobacterales</taxon>
        <taxon>Roseobacteraceae</taxon>
        <taxon>Ruegeria</taxon>
    </lineage>
</organism>
<dbReference type="GO" id="GO:0046872">
    <property type="term" value="F:metal ion binding"/>
    <property type="evidence" value="ECO:0007669"/>
    <property type="project" value="UniProtKB-KW"/>
</dbReference>
<sequence>MTLNAHSTTLNSPEETAAFAARLGATLRPGDILLLEGQIGSGKTHFARSLIQSVMNTPEDVPSPTFTLVQAYDTKVGEIWHCDLYRLSAVEEIEELGLIEAFDTAICLVEWPDKLGPLTPDSALQVTLETDSNNEDTRQLTLSWSNPKWPARLESAA</sequence>
<comment type="subcellular location">
    <subcellularLocation>
        <location evidence="1">Cytoplasm</location>
    </subcellularLocation>
</comment>
<protein>
    <recommendedName>
        <fullName evidence="3">tRNA threonylcarbamoyladenosine biosynthesis protein TsaE</fullName>
    </recommendedName>
    <alternativeName>
        <fullName evidence="10">t(6)A37 threonylcarbamoyladenosine biosynthesis protein TsaE</fullName>
    </alternativeName>
</protein>
<keyword evidence="4" id="KW-0963">Cytoplasm</keyword>
<dbReference type="Gene3D" id="3.40.50.300">
    <property type="entry name" value="P-loop containing nucleotide triphosphate hydrolases"/>
    <property type="match status" value="1"/>
</dbReference>
<dbReference type="NCBIfam" id="TIGR00150">
    <property type="entry name" value="T6A_YjeE"/>
    <property type="match status" value="1"/>
</dbReference>
<keyword evidence="6" id="KW-0479">Metal-binding</keyword>
<gene>
    <name evidence="11" type="primary">tsaE</name>
    <name evidence="11" type="ORF">RUM8411_01919</name>
</gene>
<keyword evidence="12" id="KW-1185">Reference proteome</keyword>
<proteinExistence type="inferred from homology"/>
<keyword evidence="5" id="KW-0819">tRNA processing</keyword>
<accession>A0A1X6Z7M6</accession>
<dbReference type="OrthoDB" id="9800307at2"/>
<dbReference type="AlphaFoldDB" id="A0A1X6Z7M6"/>
<dbReference type="InterPro" id="IPR027417">
    <property type="entry name" value="P-loop_NTPase"/>
</dbReference>